<feature type="transmembrane region" description="Helical" evidence="6">
    <location>
        <begin position="46"/>
        <end position="67"/>
    </location>
</feature>
<feature type="transmembrane region" description="Helical" evidence="6">
    <location>
        <begin position="335"/>
        <end position="352"/>
    </location>
</feature>
<feature type="transmembrane region" description="Helical" evidence="6">
    <location>
        <begin position="517"/>
        <end position="536"/>
    </location>
</feature>
<sequence length="580" mass="63258">MPETTSPQGDAGAREPLPPPAAGPTSSVNWLWRRQLARYPDTTPRVFYLFISTLAGIVLYYELYVQYSVSTSLIQEFGMTYMFATMISVVGNLAGAFASLLAGLADRWGRANLVVYGLLLVGLLITFAVPNADSKNQLMFYMAVVSFVEGMVLVASPALIRDFSPQVGRAAAMGFWTLGPVIGSLATTIVTSNTLDDHGWQDQFRFAGYAGLAVFVIALFGLRELSPPIRDQLMVSLQDRALVEARARGLDTDALLKGQWKQMMRTDILVPSLGIALHLMFYYSAVGNLVVYYATTFGYSEQRTNALANWYWVSNALGLVLVGIVSDLLKVRKPFMLLGGVGTVVLTLLFALRTDEIGTGYYHFAWLLVGIGLFSGLAFAPWMAAFTETVEKHNPAATATGLAVWGWILRVVVSVSAIFTPLIVTSVTPLVNDEPEARAALASAGQAAVTVQQHPELIAELGKYQKLEEVPPALLGRAFAEIGAEKLMEVQAKQNELRILDDFQKEQKKAPDEWKRWWWFTIACQALFIPTVFLMAGRWNPKKAKADAAEHERKVAAELAELVSAPAAAPSGGSSAEGSD</sequence>
<evidence type="ECO:0000256" key="6">
    <source>
        <dbReference type="SAM" id="Phobius"/>
    </source>
</evidence>
<feature type="region of interest" description="Disordered" evidence="5">
    <location>
        <begin position="1"/>
        <end position="25"/>
    </location>
</feature>
<dbReference type="InterPro" id="IPR036259">
    <property type="entry name" value="MFS_trans_sf"/>
</dbReference>
<dbReference type="PROSITE" id="PS50850">
    <property type="entry name" value="MFS"/>
    <property type="match status" value="1"/>
</dbReference>
<dbReference type="InterPro" id="IPR050327">
    <property type="entry name" value="Proton-linked_MCT"/>
</dbReference>
<evidence type="ECO:0000256" key="4">
    <source>
        <dbReference type="ARBA" id="ARBA00023136"/>
    </source>
</evidence>
<feature type="transmembrane region" description="Helical" evidence="6">
    <location>
        <begin position="396"/>
        <end position="424"/>
    </location>
</feature>
<dbReference type="InterPro" id="IPR011701">
    <property type="entry name" value="MFS"/>
</dbReference>
<accession>A0AA41PUJ0</accession>
<dbReference type="CDD" id="cd06174">
    <property type="entry name" value="MFS"/>
    <property type="match status" value="1"/>
</dbReference>
<dbReference type="SUPFAM" id="SSF103473">
    <property type="entry name" value="MFS general substrate transporter"/>
    <property type="match status" value="1"/>
</dbReference>
<dbReference type="AlphaFoldDB" id="A0AA41PUJ0"/>
<feature type="transmembrane region" description="Helical" evidence="6">
    <location>
        <begin position="79"/>
        <end position="101"/>
    </location>
</feature>
<evidence type="ECO:0000256" key="3">
    <source>
        <dbReference type="ARBA" id="ARBA00022989"/>
    </source>
</evidence>
<feature type="transmembrane region" description="Helical" evidence="6">
    <location>
        <begin position="204"/>
        <end position="222"/>
    </location>
</feature>
<dbReference type="GO" id="GO:0005886">
    <property type="term" value="C:plasma membrane"/>
    <property type="evidence" value="ECO:0007669"/>
    <property type="project" value="UniProtKB-SubCell"/>
</dbReference>
<feature type="transmembrane region" description="Helical" evidence="6">
    <location>
        <begin position="268"/>
        <end position="290"/>
    </location>
</feature>
<comment type="caution">
    <text evidence="8">The sequence shown here is derived from an EMBL/GenBank/DDBJ whole genome shotgun (WGS) entry which is preliminary data.</text>
</comment>
<feature type="transmembrane region" description="Helical" evidence="6">
    <location>
        <begin position="364"/>
        <end position="384"/>
    </location>
</feature>
<evidence type="ECO:0000313" key="9">
    <source>
        <dbReference type="Proteomes" id="UP001165378"/>
    </source>
</evidence>
<evidence type="ECO:0000256" key="2">
    <source>
        <dbReference type="ARBA" id="ARBA00022692"/>
    </source>
</evidence>
<dbReference type="InterPro" id="IPR020846">
    <property type="entry name" value="MFS_dom"/>
</dbReference>
<proteinExistence type="predicted"/>
<dbReference type="EMBL" id="JAKFHA010000001">
    <property type="protein sequence ID" value="MCF2525956.1"/>
    <property type="molecule type" value="Genomic_DNA"/>
</dbReference>
<dbReference type="RefSeq" id="WP_235050024.1">
    <property type="nucleotide sequence ID" value="NZ_JAKFHA010000001.1"/>
</dbReference>
<dbReference type="PANTHER" id="PTHR11360:SF284">
    <property type="entry name" value="EG:103B4.3 PROTEIN-RELATED"/>
    <property type="match status" value="1"/>
</dbReference>
<dbReference type="Proteomes" id="UP001165378">
    <property type="component" value="Unassembled WGS sequence"/>
</dbReference>
<keyword evidence="4 6" id="KW-0472">Membrane</keyword>
<evidence type="ECO:0000256" key="1">
    <source>
        <dbReference type="ARBA" id="ARBA00004651"/>
    </source>
</evidence>
<dbReference type="PANTHER" id="PTHR11360">
    <property type="entry name" value="MONOCARBOXYLATE TRANSPORTER"/>
    <property type="match status" value="1"/>
</dbReference>
<dbReference type="Pfam" id="PF07690">
    <property type="entry name" value="MFS_1"/>
    <property type="match status" value="2"/>
</dbReference>
<dbReference type="Gene3D" id="1.20.1250.20">
    <property type="entry name" value="MFS general substrate transporter like domains"/>
    <property type="match status" value="2"/>
</dbReference>
<evidence type="ECO:0000313" key="8">
    <source>
        <dbReference type="EMBL" id="MCF2525956.1"/>
    </source>
</evidence>
<feature type="transmembrane region" description="Helical" evidence="6">
    <location>
        <begin position="113"/>
        <end position="132"/>
    </location>
</feature>
<keyword evidence="2 6" id="KW-0812">Transmembrane</keyword>
<comment type="subcellular location">
    <subcellularLocation>
        <location evidence="1">Cell membrane</location>
        <topology evidence="1">Multi-pass membrane protein</topology>
    </subcellularLocation>
</comment>
<feature type="transmembrane region" description="Helical" evidence="6">
    <location>
        <begin position="138"/>
        <end position="160"/>
    </location>
</feature>
<feature type="transmembrane region" description="Helical" evidence="6">
    <location>
        <begin position="310"/>
        <end position="328"/>
    </location>
</feature>
<organism evidence="8 9">
    <name type="scientific">Yinghuangia soli</name>
    <dbReference type="NCBI Taxonomy" id="2908204"/>
    <lineage>
        <taxon>Bacteria</taxon>
        <taxon>Bacillati</taxon>
        <taxon>Actinomycetota</taxon>
        <taxon>Actinomycetes</taxon>
        <taxon>Kitasatosporales</taxon>
        <taxon>Streptomycetaceae</taxon>
        <taxon>Yinghuangia</taxon>
    </lineage>
</organism>
<feature type="domain" description="Major facilitator superfamily (MFS) profile" evidence="7">
    <location>
        <begin position="48"/>
        <end position="471"/>
    </location>
</feature>
<feature type="transmembrane region" description="Helical" evidence="6">
    <location>
        <begin position="172"/>
        <end position="192"/>
    </location>
</feature>
<keyword evidence="9" id="KW-1185">Reference proteome</keyword>
<evidence type="ECO:0000259" key="7">
    <source>
        <dbReference type="PROSITE" id="PS50850"/>
    </source>
</evidence>
<dbReference type="GO" id="GO:0022857">
    <property type="term" value="F:transmembrane transporter activity"/>
    <property type="evidence" value="ECO:0007669"/>
    <property type="project" value="InterPro"/>
</dbReference>
<evidence type="ECO:0000256" key="5">
    <source>
        <dbReference type="SAM" id="MobiDB-lite"/>
    </source>
</evidence>
<protein>
    <submittedName>
        <fullName evidence="8">MFS transporter</fullName>
    </submittedName>
</protein>
<name>A0AA41PUJ0_9ACTN</name>
<keyword evidence="3 6" id="KW-1133">Transmembrane helix</keyword>
<reference evidence="8" key="1">
    <citation type="submission" date="2022-01" db="EMBL/GenBank/DDBJ databases">
        <title>Genome-Based Taxonomic Classification of the Phylum Actinobacteria.</title>
        <authorList>
            <person name="Gao Y."/>
        </authorList>
    </citation>
    <scope>NUCLEOTIDE SEQUENCE</scope>
    <source>
        <strain evidence="8">KLBMP 8922</strain>
    </source>
</reference>
<gene>
    <name evidence="8" type="ORF">LZ495_01785</name>
</gene>